<name>A0AAD5NLY2_ACENE</name>
<dbReference type="Proteomes" id="UP001064489">
    <property type="component" value="Chromosome 7"/>
</dbReference>
<evidence type="ECO:0000313" key="2">
    <source>
        <dbReference type="EMBL" id="KAI9169755.1"/>
    </source>
</evidence>
<organism evidence="2 3">
    <name type="scientific">Acer negundo</name>
    <name type="common">Box elder</name>
    <dbReference type="NCBI Taxonomy" id="4023"/>
    <lineage>
        <taxon>Eukaryota</taxon>
        <taxon>Viridiplantae</taxon>
        <taxon>Streptophyta</taxon>
        <taxon>Embryophyta</taxon>
        <taxon>Tracheophyta</taxon>
        <taxon>Spermatophyta</taxon>
        <taxon>Magnoliopsida</taxon>
        <taxon>eudicotyledons</taxon>
        <taxon>Gunneridae</taxon>
        <taxon>Pentapetalae</taxon>
        <taxon>rosids</taxon>
        <taxon>malvids</taxon>
        <taxon>Sapindales</taxon>
        <taxon>Sapindaceae</taxon>
        <taxon>Hippocastanoideae</taxon>
        <taxon>Acereae</taxon>
        <taxon>Acer</taxon>
    </lineage>
</organism>
<feature type="region of interest" description="Disordered" evidence="1">
    <location>
        <begin position="76"/>
        <end position="96"/>
    </location>
</feature>
<protein>
    <submittedName>
        <fullName evidence="2">Uncharacterized protein</fullName>
    </submittedName>
</protein>
<reference evidence="2" key="1">
    <citation type="journal article" date="2022" name="Plant J.">
        <title>Strategies of tolerance reflected in two North American maple genomes.</title>
        <authorList>
            <person name="McEvoy S.L."/>
            <person name="Sezen U.U."/>
            <person name="Trouern-Trend A."/>
            <person name="McMahon S.M."/>
            <person name="Schaberg P.G."/>
            <person name="Yang J."/>
            <person name="Wegrzyn J.L."/>
            <person name="Swenson N.G."/>
        </authorList>
    </citation>
    <scope>NUCLEOTIDE SEQUENCE</scope>
    <source>
        <strain evidence="2">91603</strain>
    </source>
</reference>
<accession>A0AAD5NLY2</accession>
<evidence type="ECO:0000256" key="1">
    <source>
        <dbReference type="SAM" id="MobiDB-lite"/>
    </source>
</evidence>
<feature type="region of interest" description="Disordered" evidence="1">
    <location>
        <begin position="29"/>
        <end position="55"/>
    </location>
</feature>
<comment type="caution">
    <text evidence="2">The sequence shown here is derived from an EMBL/GenBank/DDBJ whole genome shotgun (WGS) entry which is preliminary data.</text>
</comment>
<dbReference type="AlphaFoldDB" id="A0AAD5NLY2"/>
<keyword evidence="3" id="KW-1185">Reference proteome</keyword>
<gene>
    <name evidence="2" type="ORF">LWI28_017230</name>
</gene>
<dbReference type="EMBL" id="JAJSOW010000104">
    <property type="protein sequence ID" value="KAI9169755.1"/>
    <property type="molecule type" value="Genomic_DNA"/>
</dbReference>
<sequence length="96" mass="10701">MWVQSQRLRVQSQRLGMFKMLRRMPMTELKVSPYSKQKKAHPSPPAHTRPTSGPVILEETAQMCIAIERSLKELADREAAASDPLGKGKGKLLGTS</sequence>
<proteinExistence type="predicted"/>
<reference evidence="2" key="2">
    <citation type="submission" date="2023-02" db="EMBL/GenBank/DDBJ databases">
        <authorList>
            <person name="Swenson N.G."/>
            <person name="Wegrzyn J.L."/>
            <person name="Mcevoy S.L."/>
        </authorList>
    </citation>
    <scope>NUCLEOTIDE SEQUENCE</scope>
    <source>
        <strain evidence="2">91603</strain>
        <tissue evidence="2">Leaf</tissue>
    </source>
</reference>
<evidence type="ECO:0000313" key="3">
    <source>
        <dbReference type="Proteomes" id="UP001064489"/>
    </source>
</evidence>